<dbReference type="Proteomes" id="UP000014463">
    <property type="component" value="Unassembled WGS sequence"/>
</dbReference>
<organism evidence="3 4">
    <name type="scientific">Litchfieldella anticariensis (strain DSM 16096 / CECT 5854 / CIP 108499 / LMG 22089 / FP35)</name>
    <name type="common">Halomonas anticariensis</name>
    <dbReference type="NCBI Taxonomy" id="1121939"/>
    <lineage>
        <taxon>Bacteria</taxon>
        <taxon>Pseudomonadati</taxon>
        <taxon>Pseudomonadota</taxon>
        <taxon>Gammaproteobacteria</taxon>
        <taxon>Oceanospirillales</taxon>
        <taxon>Halomonadaceae</taxon>
        <taxon>Litchfieldella</taxon>
    </lineage>
</organism>
<dbReference type="STRING" id="1121939.L861_06525"/>
<evidence type="ECO:0000256" key="1">
    <source>
        <dbReference type="SAM" id="MobiDB-lite"/>
    </source>
</evidence>
<keyword evidence="4" id="KW-1185">Reference proteome</keyword>
<comment type="caution">
    <text evidence="3">The sequence shown here is derived from an EMBL/GenBank/DDBJ whole genome shotgun (WGS) entry which is preliminary data.</text>
</comment>
<gene>
    <name evidence="3" type="ORF">L861_06525</name>
</gene>
<feature type="chain" id="PRO_5004498801" description="Conjugal transfer protein" evidence="2">
    <location>
        <begin position="29"/>
        <end position="114"/>
    </location>
</feature>
<dbReference type="InterPro" id="IPR006311">
    <property type="entry name" value="TAT_signal"/>
</dbReference>
<evidence type="ECO:0008006" key="5">
    <source>
        <dbReference type="Google" id="ProtNLM"/>
    </source>
</evidence>
<dbReference type="Pfam" id="PF09686">
    <property type="entry name" value="Plasmid_RAQPRD"/>
    <property type="match status" value="1"/>
</dbReference>
<dbReference type="NCBIfam" id="TIGR01690">
    <property type="entry name" value="ICE_RAQPRD"/>
    <property type="match status" value="1"/>
</dbReference>
<protein>
    <recommendedName>
        <fullName evidence="5">Conjugal transfer protein</fullName>
    </recommendedName>
</protein>
<dbReference type="AlphaFoldDB" id="S2KYV9"/>
<dbReference type="EMBL" id="ASTJ01000040">
    <property type="protein sequence ID" value="EPC00589.1"/>
    <property type="molecule type" value="Genomic_DNA"/>
</dbReference>
<dbReference type="PATRIC" id="fig|1121939.11.peg.4068"/>
<evidence type="ECO:0000313" key="4">
    <source>
        <dbReference type="Proteomes" id="UP000014463"/>
    </source>
</evidence>
<feature type="signal peptide" evidence="2">
    <location>
        <begin position="1"/>
        <end position="28"/>
    </location>
</feature>
<name>S2KYV9_LITA3</name>
<dbReference type="OrthoDB" id="8910666at2"/>
<evidence type="ECO:0000256" key="2">
    <source>
        <dbReference type="SAM" id="SignalP"/>
    </source>
</evidence>
<proteinExistence type="predicted"/>
<evidence type="ECO:0000313" key="3">
    <source>
        <dbReference type="EMBL" id="EPC00589.1"/>
    </source>
</evidence>
<keyword evidence="2" id="KW-0732">Signal</keyword>
<reference evidence="3 4" key="1">
    <citation type="journal article" date="2013" name="Genome Announc.">
        <title>Draft genome sequence of the moderately halophilic gammaproteobacterium Halomonas anticariensis FP35.</title>
        <authorList>
            <person name="Tahrioui A."/>
            <person name="Quesada E."/>
            <person name="Llamas I."/>
        </authorList>
    </citation>
    <scope>NUCLEOTIDE SEQUENCE [LARGE SCALE GENOMIC DNA]</scope>
    <source>
        <strain evidence="4">DSM 16096 / CECT 5854 / LMG 22089 / FP35</strain>
    </source>
</reference>
<dbReference type="PROSITE" id="PS51318">
    <property type="entry name" value="TAT"/>
    <property type="match status" value="1"/>
</dbReference>
<dbReference type="RefSeq" id="WP_016418578.1">
    <property type="nucleotide sequence ID" value="NZ_AUAB01000035.1"/>
</dbReference>
<feature type="region of interest" description="Disordered" evidence="1">
    <location>
        <begin position="95"/>
        <end position="114"/>
    </location>
</feature>
<accession>S2KYV9</accession>
<dbReference type="InterPro" id="IPR019110">
    <property type="entry name" value="Uncharacterised_RAQPRD"/>
</dbReference>
<sequence length="114" mass="12482">MTGGRKSLLSLLLAGGLGSILGLPAAQAELHDGIQRRDLALIQAQLEQIEQVVDRLEARQALAEPASTRFYLDISRLRTDLETISRGIDAYLAPPRLPPRQPLPLSGDYLQEGR</sequence>